<evidence type="ECO:0000313" key="3">
    <source>
        <dbReference type="Proteomes" id="UP000179807"/>
    </source>
</evidence>
<comment type="caution">
    <text evidence="2">The sequence shown here is derived from an EMBL/GenBank/DDBJ whole genome shotgun (WGS) entry which is preliminary data.</text>
</comment>
<dbReference type="AlphaFoldDB" id="A0A1J4KIA8"/>
<dbReference type="InterPro" id="IPR011989">
    <property type="entry name" value="ARM-like"/>
</dbReference>
<evidence type="ECO:0008006" key="4">
    <source>
        <dbReference type="Google" id="ProtNLM"/>
    </source>
</evidence>
<dbReference type="SUPFAM" id="SSF48371">
    <property type="entry name" value="ARM repeat"/>
    <property type="match status" value="1"/>
</dbReference>
<accession>A0A1J4KIA8</accession>
<proteinExistence type="predicted"/>
<keyword evidence="3" id="KW-1185">Reference proteome</keyword>
<dbReference type="RefSeq" id="XP_068364241.1">
    <property type="nucleotide sequence ID" value="XM_068491657.1"/>
</dbReference>
<dbReference type="Proteomes" id="UP000179807">
    <property type="component" value="Unassembled WGS sequence"/>
</dbReference>
<protein>
    <recommendedName>
        <fullName evidence="4">Importin N-terminal domain-containing protein</fullName>
    </recommendedName>
</protein>
<gene>
    <name evidence="2" type="ORF">TRFO_04058</name>
</gene>
<dbReference type="Gene3D" id="1.25.10.10">
    <property type="entry name" value="Leucine-rich Repeat Variant"/>
    <property type="match status" value="1"/>
</dbReference>
<evidence type="ECO:0000313" key="2">
    <source>
        <dbReference type="EMBL" id="OHT11105.1"/>
    </source>
</evidence>
<dbReference type="GeneID" id="94826361"/>
<feature type="region of interest" description="Disordered" evidence="1">
    <location>
        <begin position="863"/>
        <end position="891"/>
    </location>
</feature>
<sequence>MHDDEGFQQYIELLSQDLTNPKLYEFVSFDMSNSSSKSLIHIGMLFEYNLRIFQKFRQNTKMLQISSIILMNLLQVRNQKSFWEDDSISHLQESIKNEMLSGMCHEDIVIRNVCARIITSIAISEKNYEQLLNMLIMNILNNQSGNYSLYGSIRCISEIFSFQVYFVPFSKQEYYPALIDMLLGMIQNPQLPLSALIDTTNVLIGFLRYDLPLISNELLNQILNGIENTLNDNPISHENHTFYQVILDLLYYIFDIYYHSIEEYIDHYIRIILNEINNTSDIIKLICMNLLHDIARFEYKKEKYGCSIHNIVNRIAPIFVEPMLNCLVTESSFILSNESIYDVQFACISALQAFYRCDSEVIFQKIVNFFKLIKDSDIQKNLAALNSLHVVCVKPHLEVVSNFLIDIFPALLKYSYLNAVDIHTKYSSIHSINSILLYYPEILNNDDIVNDLIKMFCETMTNTSFPVFIQDSCDFFTTLSSHCNPTLLDESFEQVISAIFEKISLEHNFELRFLFSAMNSLIEYCTEESNQNINYLLSLLFSFALKVDEDIEKRSNSLLTIELIFRKIPEFIIPNLDSVKSFIMSIIDTNNNLLSNSNNNDVSSIDSDLWGCGLISLSSLIEISKEQFIPYINETLNNIYSIFKTDEKDEWLLKAGLNALSKLYEFTNDSMKSQFGKTHDLIFSFIKNNSQEIVFPLYSSIIKVFGQMLNLLQYLNFKINNQIEGIIGEIVKVSSLCMNYKFKLDIPGYENLVINILSAYKLLFIGLHSKKQYLLYMSNSIFPFMEFVKNSNFVTTEIMTIIYQLLLIICASLTTRIITDKNMEIFESLLAYSAEKPDDIELHQKACEFSEVITKLIKELEEKQGMNEDDQEVDDDDEIEEEWEIEKSPSI</sequence>
<name>A0A1J4KIA8_9EUKA</name>
<dbReference type="InterPro" id="IPR016024">
    <property type="entry name" value="ARM-type_fold"/>
</dbReference>
<dbReference type="VEuPathDB" id="TrichDB:TRFO_04058"/>
<dbReference type="EMBL" id="MLAK01000594">
    <property type="protein sequence ID" value="OHT11105.1"/>
    <property type="molecule type" value="Genomic_DNA"/>
</dbReference>
<organism evidence="2 3">
    <name type="scientific">Tritrichomonas foetus</name>
    <dbReference type="NCBI Taxonomy" id="1144522"/>
    <lineage>
        <taxon>Eukaryota</taxon>
        <taxon>Metamonada</taxon>
        <taxon>Parabasalia</taxon>
        <taxon>Tritrichomonadida</taxon>
        <taxon>Tritrichomonadidae</taxon>
        <taxon>Tritrichomonas</taxon>
    </lineage>
</organism>
<evidence type="ECO:0000256" key="1">
    <source>
        <dbReference type="SAM" id="MobiDB-lite"/>
    </source>
</evidence>
<reference evidence="2" key="1">
    <citation type="submission" date="2016-10" db="EMBL/GenBank/DDBJ databases">
        <authorList>
            <person name="Benchimol M."/>
            <person name="Almeida L.G."/>
            <person name="Vasconcelos A.T."/>
            <person name="Perreira-Neves A."/>
            <person name="Rosa I.A."/>
            <person name="Tasca T."/>
            <person name="Bogo M.R."/>
            <person name="de Souza W."/>
        </authorList>
    </citation>
    <scope>NUCLEOTIDE SEQUENCE [LARGE SCALE GENOMIC DNA]</scope>
    <source>
        <strain evidence="2">K</strain>
    </source>
</reference>
<feature type="compositionally biased region" description="Acidic residues" evidence="1">
    <location>
        <begin position="867"/>
        <end position="884"/>
    </location>
</feature>